<keyword evidence="2" id="KW-1133">Transmembrane helix</keyword>
<feature type="transmembrane region" description="Helical" evidence="2">
    <location>
        <begin position="7"/>
        <end position="30"/>
    </location>
</feature>
<name>A0A437MCH0_9PROT</name>
<reference evidence="3 4" key="1">
    <citation type="submission" date="2019-01" db="EMBL/GenBank/DDBJ databases">
        <authorList>
            <person name="Chen W.-M."/>
        </authorList>
    </citation>
    <scope>NUCLEOTIDE SEQUENCE [LARGE SCALE GENOMIC DNA]</scope>
    <source>
        <strain evidence="3 4">CCP-6</strain>
    </source>
</reference>
<feature type="transmembrane region" description="Helical" evidence="2">
    <location>
        <begin position="66"/>
        <end position="95"/>
    </location>
</feature>
<accession>A0A437MCH0</accession>
<feature type="region of interest" description="Disordered" evidence="1">
    <location>
        <begin position="104"/>
        <end position="127"/>
    </location>
</feature>
<evidence type="ECO:0000313" key="4">
    <source>
        <dbReference type="Proteomes" id="UP000282957"/>
    </source>
</evidence>
<keyword evidence="2" id="KW-0812">Transmembrane</keyword>
<protein>
    <submittedName>
        <fullName evidence="3">Uncharacterized protein</fullName>
    </submittedName>
</protein>
<dbReference type="Proteomes" id="UP000282957">
    <property type="component" value="Unassembled WGS sequence"/>
</dbReference>
<keyword evidence="4" id="KW-1185">Reference proteome</keyword>
<feature type="compositionally biased region" description="Pro residues" evidence="1">
    <location>
        <begin position="109"/>
        <end position="124"/>
    </location>
</feature>
<evidence type="ECO:0000256" key="1">
    <source>
        <dbReference type="SAM" id="MobiDB-lite"/>
    </source>
</evidence>
<keyword evidence="2" id="KW-0472">Membrane</keyword>
<comment type="caution">
    <text evidence="3">The sequence shown here is derived from an EMBL/GenBank/DDBJ whole genome shotgun (WGS) entry which is preliminary data.</text>
</comment>
<proteinExistence type="predicted"/>
<sequence>MSPFLRGWRVWTVVGFGWPLAIDLLISLFAGRPSSLIGSALGLGLLMMAALTFGRGRAGDSRRGSILVGAAAGIAAGMAAHLHPIAAVMLGFGAFTGARLLTDDLPEQAAPPPPPAPAPEPVRPMPSALQQTEQRLADLHRRAVALPQGEGLDDAVLGLSELLMVIARRPDSADEARRFLNMHMDGLERMAERLEAGAEPPERMAPLLADIAATARDWRIRLRARETEALDIQVKVMSDRLKEDRS</sequence>
<evidence type="ECO:0000313" key="3">
    <source>
        <dbReference type="EMBL" id="RVT95341.1"/>
    </source>
</evidence>
<evidence type="ECO:0000256" key="2">
    <source>
        <dbReference type="SAM" id="Phobius"/>
    </source>
</evidence>
<dbReference type="OrthoDB" id="7285020at2"/>
<dbReference type="EMBL" id="SACL01000006">
    <property type="protein sequence ID" value="RVT95341.1"/>
    <property type="molecule type" value="Genomic_DNA"/>
</dbReference>
<feature type="transmembrane region" description="Helical" evidence="2">
    <location>
        <begin position="36"/>
        <end position="54"/>
    </location>
</feature>
<gene>
    <name evidence="3" type="ORF">EOD42_17310</name>
</gene>
<dbReference type="AlphaFoldDB" id="A0A437MCH0"/>
<organism evidence="3 4">
    <name type="scientific">Rhodovarius crocodyli</name>
    <dbReference type="NCBI Taxonomy" id="1979269"/>
    <lineage>
        <taxon>Bacteria</taxon>
        <taxon>Pseudomonadati</taxon>
        <taxon>Pseudomonadota</taxon>
        <taxon>Alphaproteobacteria</taxon>
        <taxon>Acetobacterales</taxon>
        <taxon>Roseomonadaceae</taxon>
        <taxon>Rhodovarius</taxon>
    </lineage>
</organism>
<dbReference type="RefSeq" id="WP_127788827.1">
    <property type="nucleotide sequence ID" value="NZ_SACL01000006.1"/>
</dbReference>